<evidence type="ECO:0000313" key="2">
    <source>
        <dbReference type="Proteomes" id="UP000769157"/>
    </source>
</evidence>
<proteinExistence type="predicted"/>
<dbReference type="AlphaFoldDB" id="A0A9P8NX06"/>
<gene>
    <name evidence="1" type="ORF">OGAPHI_006001</name>
</gene>
<protein>
    <submittedName>
        <fullName evidence="1">Uncharacterized protein</fullName>
    </submittedName>
</protein>
<evidence type="ECO:0000313" key="1">
    <source>
        <dbReference type="EMBL" id="KAH3661823.1"/>
    </source>
</evidence>
<reference evidence="1" key="1">
    <citation type="journal article" date="2021" name="Open Biol.">
        <title>Shared evolutionary footprints suggest mitochondrial oxidative damage underlies multiple complex I losses in fungi.</title>
        <authorList>
            <person name="Schikora-Tamarit M.A."/>
            <person name="Marcet-Houben M."/>
            <person name="Nosek J."/>
            <person name="Gabaldon T."/>
        </authorList>
    </citation>
    <scope>NUCLEOTIDE SEQUENCE</scope>
    <source>
        <strain evidence="1">CBS6075</strain>
    </source>
</reference>
<name>A0A9P8NX06_9ASCO</name>
<comment type="caution">
    <text evidence="1">The sequence shown here is derived from an EMBL/GenBank/DDBJ whole genome shotgun (WGS) entry which is preliminary data.</text>
</comment>
<accession>A0A9P8NX06</accession>
<sequence length="70" mass="7506">MSLLISFDSSSVMLCSSGNDSGLSDSVLIESADDLVPSGSSLKKCTVPVFEEQQSIVLSTLKLRHETWAE</sequence>
<dbReference type="Proteomes" id="UP000769157">
    <property type="component" value="Unassembled WGS sequence"/>
</dbReference>
<reference evidence="1" key="2">
    <citation type="submission" date="2021-01" db="EMBL/GenBank/DDBJ databases">
        <authorList>
            <person name="Schikora-Tamarit M.A."/>
        </authorList>
    </citation>
    <scope>NUCLEOTIDE SEQUENCE</scope>
    <source>
        <strain evidence="1">CBS6075</strain>
    </source>
</reference>
<dbReference type="RefSeq" id="XP_046058927.1">
    <property type="nucleotide sequence ID" value="XM_046207245.1"/>
</dbReference>
<dbReference type="EMBL" id="JAEUBE010000414">
    <property type="protein sequence ID" value="KAH3661823.1"/>
    <property type="molecule type" value="Genomic_DNA"/>
</dbReference>
<keyword evidence="2" id="KW-1185">Reference proteome</keyword>
<organism evidence="1 2">
    <name type="scientific">Ogataea philodendri</name>
    <dbReference type="NCBI Taxonomy" id="1378263"/>
    <lineage>
        <taxon>Eukaryota</taxon>
        <taxon>Fungi</taxon>
        <taxon>Dikarya</taxon>
        <taxon>Ascomycota</taxon>
        <taxon>Saccharomycotina</taxon>
        <taxon>Pichiomycetes</taxon>
        <taxon>Pichiales</taxon>
        <taxon>Pichiaceae</taxon>
        <taxon>Ogataea</taxon>
    </lineage>
</organism>
<dbReference type="GeneID" id="70237965"/>